<dbReference type="InterPro" id="IPR003593">
    <property type="entry name" value="AAA+_ATPase"/>
</dbReference>
<dbReference type="GO" id="GO:0005737">
    <property type="term" value="C:cytoplasm"/>
    <property type="evidence" value="ECO:0007669"/>
    <property type="project" value="TreeGrafter"/>
</dbReference>
<keyword evidence="2" id="KW-0067">ATP-binding</keyword>
<dbReference type="EMBL" id="OBEB01000008">
    <property type="protein sequence ID" value="SNY58366.1"/>
    <property type="molecule type" value="Genomic_DNA"/>
</dbReference>
<organism evidence="4 5">
    <name type="scientific">Arsukibacterium tuosuense</name>
    <dbReference type="NCBI Taxonomy" id="1323745"/>
    <lineage>
        <taxon>Bacteria</taxon>
        <taxon>Pseudomonadati</taxon>
        <taxon>Pseudomonadota</taxon>
        <taxon>Gammaproteobacteria</taxon>
        <taxon>Chromatiales</taxon>
        <taxon>Chromatiaceae</taxon>
        <taxon>Arsukibacterium</taxon>
    </lineage>
</organism>
<evidence type="ECO:0000313" key="5">
    <source>
        <dbReference type="Proteomes" id="UP000219353"/>
    </source>
</evidence>
<dbReference type="OrthoDB" id="9809379at2"/>
<evidence type="ECO:0000313" key="4">
    <source>
        <dbReference type="EMBL" id="SNY58366.1"/>
    </source>
</evidence>
<accession>A0A285JG53</accession>
<dbReference type="SUPFAM" id="SSF52540">
    <property type="entry name" value="P-loop containing nucleoside triphosphate hydrolases"/>
    <property type="match status" value="2"/>
</dbReference>
<dbReference type="Gene3D" id="3.40.50.300">
    <property type="entry name" value="P-loop containing nucleotide triphosphate hydrolases"/>
    <property type="match status" value="2"/>
</dbReference>
<dbReference type="GO" id="GO:0016887">
    <property type="term" value="F:ATP hydrolysis activity"/>
    <property type="evidence" value="ECO:0007669"/>
    <property type="project" value="InterPro"/>
</dbReference>
<dbReference type="RefSeq" id="WP_097112569.1">
    <property type="nucleotide sequence ID" value="NZ_OBEB01000008.1"/>
</dbReference>
<dbReference type="CDD" id="cd00009">
    <property type="entry name" value="AAA"/>
    <property type="match status" value="1"/>
</dbReference>
<dbReference type="GO" id="GO:0005524">
    <property type="term" value="F:ATP binding"/>
    <property type="evidence" value="ECO:0007669"/>
    <property type="project" value="UniProtKB-KW"/>
</dbReference>
<feature type="domain" description="AAA+ ATPase" evidence="3">
    <location>
        <begin position="240"/>
        <end position="371"/>
    </location>
</feature>
<dbReference type="AlphaFoldDB" id="A0A285JG53"/>
<proteinExistence type="predicted"/>
<dbReference type="Pfam" id="PF00004">
    <property type="entry name" value="AAA"/>
    <property type="match status" value="2"/>
</dbReference>
<name>A0A285JG53_9GAMM</name>
<evidence type="ECO:0000256" key="2">
    <source>
        <dbReference type="ARBA" id="ARBA00022840"/>
    </source>
</evidence>
<keyword evidence="5" id="KW-1185">Reference proteome</keyword>
<gene>
    <name evidence="4" type="ORF">SAMN06297280_3378</name>
</gene>
<sequence length="684" mass="76147">MEQVFLKPLAESNFRINPTVSADLAIAVRWVLQIQQRYYRYRCTKALESLGLKDEFATQLIMDESAIGYNQLISTLDEYIAAQPALALDKNIQQFGQLIGLTALEVSIFRFVLIARSWRLVFSDVRASRYYATSNDVFELVAHCINANADDVEMALMPTSTLALCNLVTMERGSDLADYFRSLRVFDKLFANDCNPNDLLQKFSHTAEVPELNATDFPHLADAIQLMERLLSYALSQRQTGVNFLLYGSPGTGKTELAKWLGYQVSGHVMGVSAFSGVDVHGAKSRLNALLMCQRLYAASGDRVLIFDEADDVLPSQVGIAVGNTDALKMAINQLLETNATPCIWICNSIRHFDTAQLRRFSQIIHVETPPQPVRLNIAERYLGDTGVSKGYISALASDEQITPALLARLAKGHAALTDTSLSQKERDFDLILNPLLQARCGRRRKDACQAEINPAYYNTTVCMAELARQFKQTSDIRLCLYGPPGTGKTSYAAFLAQQAQMPLVQKNASELLGSYVGETEKAIAEAFAEAEQGGAILLLDEVDSFLGKRQQAERHWQKTMTNELLVQLDQYQGALVCTTNFIEMLDPAAVRRFDLKIQLDYLTAAQAWQLLCELQQALGMPQPLTVTQQQFKALKLTPADFTIIKRQMRLQASEAISSDRIIAALRTEAELRQPTANVIGFVH</sequence>
<dbReference type="InterPro" id="IPR027417">
    <property type="entry name" value="P-loop_NTPase"/>
</dbReference>
<dbReference type="InterPro" id="IPR050168">
    <property type="entry name" value="AAA_ATPase_domain"/>
</dbReference>
<dbReference type="CDD" id="cd19481">
    <property type="entry name" value="RecA-like_protease"/>
    <property type="match status" value="1"/>
</dbReference>
<dbReference type="InterPro" id="IPR003959">
    <property type="entry name" value="ATPase_AAA_core"/>
</dbReference>
<protein>
    <submittedName>
        <fullName evidence="4">AAA+-type ATPase, SpoVK/Ycf46/Vps4 family</fullName>
    </submittedName>
</protein>
<dbReference type="SMART" id="SM00382">
    <property type="entry name" value="AAA"/>
    <property type="match status" value="2"/>
</dbReference>
<dbReference type="PANTHER" id="PTHR23077:SF27">
    <property type="entry name" value="ATPASE FAMILY GENE 2 PROTEIN HOMOLOG A"/>
    <property type="match status" value="1"/>
</dbReference>
<dbReference type="PANTHER" id="PTHR23077">
    <property type="entry name" value="AAA-FAMILY ATPASE"/>
    <property type="match status" value="1"/>
</dbReference>
<evidence type="ECO:0000259" key="3">
    <source>
        <dbReference type="SMART" id="SM00382"/>
    </source>
</evidence>
<dbReference type="Proteomes" id="UP000219353">
    <property type="component" value="Unassembled WGS sequence"/>
</dbReference>
<feature type="domain" description="AAA+ ATPase" evidence="3">
    <location>
        <begin position="475"/>
        <end position="604"/>
    </location>
</feature>
<evidence type="ECO:0000256" key="1">
    <source>
        <dbReference type="ARBA" id="ARBA00022741"/>
    </source>
</evidence>
<reference evidence="5" key="1">
    <citation type="submission" date="2017-09" db="EMBL/GenBank/DDBJ databases">
        <authorList>
            <person name="Varghese N."/>
            <person name="Submissions S."/>
        </authorList>
    </citation>
    <scope>NUCLEOTIDE SEQUENCE [LARGE SCALE GENOMIC DNA]</scope>
    <source>
        <strain evidence="5">CGMCC 1.12461</strain>
    </source>
</reference>
<keyword evidence="1" id="KW-0547">Nucleotide-binding</keyword>